<evidence type="ECO:0000256" key="20">
    <source>
        <dbReference type="ARBA" id="ARBA00047864"/>
    </source>
</evidence>
<evidence type="ECO:0000256" key="15">
    <source>
        <dbReference type="ARBA" id="ARBA00023136"/>
    </source>
</evidence>
<dbReference type="Pfam" id="PF00743">
    <property type="entry name" value="FMO-like"/>
    <property type="match status" value="1"/>
</dbReference>
<evidence type="ECO:0000313" key="37">
    <source>
        <dbReference type="RefSeq" id="XP_030061560.1"/>
    </source>
</evidence>
<evidence type="ECO:0000313" key="33">
    <source>
        <dbReference type="RefSeq" id="XP_030061556.1"/>
    </source>
</evidence>
<proteinExistence type="inferred from homology"/>
<dbReference type="InterPro" id="IPR036188">
    <property type="entry name" value="FAD/NAD-bd_sf"/>
</dbReference>
<evidence type="ECO:0000256" key="4">
    <source>
        <dbReference type="ARBA" id="ARBA00022481"/>
    </source>
</evidence>
<evidence type="ECO:0000256" key="14">
    <source>
        <dbReference type="ARBA" id="ARBA00023098"/>
    </source>
</evidence>
<keyword evidence="10 27" id="KW-0521">NADP</keyword>
<keyword evidence="11" id="KW-1133">Transmembrane helix</keyword>
<dbReference type="GO" id="GO:0050660">
    <property type="term" value="F:flavin adenine dinucleotide binding"/>
    <property type="evidence" value="ECO:0007669"/>
    <property type="project" value="InterPro"/>
</dbReference>
<evidence type="ECO:0000256" key="27">
    <source>
        <dbReference type="PIRNR" id="PIRNR000332"/>
    </source>
</evidence>
<dbReference type="PRINTS" id="PR00370">
    <property type="entry name" value="FMOXYGENASE"/>
</dbReference>
<dbReference type="InterPro" id="IPR002257">
    <property type="entry name" value="Flavin_mOase_5"/>
</dbReference>
<dbReference type="InterPro" id="IPR050346">
    <property type="entry name" value="FMO-like"/>
</dbReference>
<keyword evidence="29" id="KW-1185">Reference proteome</keyword>
<evidence type="ECO:0000256" key="10">
    <source>
        <dbReference type="ARBA" id="ARBA00022857"/>
    </source>
</evidence>
<keyword evidence="27" id="KW-0256">Endoplasmic reticulum</keyword>
<name>A0A6P7Y961_9AMPH</name>
<evidence type="ECO:0000256" key="1">
    <source>
        <dbReference type="ARBA" id="ARBA00001974"/>
    </source>
</evidence>
<dbReference type="GO" id="GO:0016174">
    <property type="term" value="F:NAD(P)H oxidase H2O2-forming activity"/>
    <property type="evidence" value="ECO:0007669"/>
    <property type="project" value="UniProtKB-EC"/>
</dbReference>
<evidence type="ECO:0000256" key="5">
    <source>
        <dbReference type="ARBA" id="ARBA00022553"/>
    </source>
</evidence>
<evidence type="ECO:0000256" key="9">
    <source>
        <dbReference type="ARBA" id="ARBA00022848"/>
    </source>
</evidence>
<dbReference type="PRINTS" id="PR01125">
    <property type="entry name" value="FMOXYGENASE5"/>
</dbReference>
<comment type="catalytic activity">
    <reaction evidence="26">
        <text>octan-3-one + NADPH + O2 + H(+) = pentyl propanoate + NADP(+) + H2O</text>
        <dbReference type="Rhea" id="RHEA:54840"/>
        <dbReference type="ChEBI" id="CHEBI:15377"/>
        <dbReference type="ChEBI" id="CHEBI:15378"/>
        <dbReference type="ChEBI" id="CHEBI:15379"/>
        <dbReference type="ChEBI" id="CHEBI:57783"/>
        <dbReference type="ChEBI" id="CHEBI:58349"/>
        <dbReference type="ChEBI" id="CHEBI:80946"/>
        <dbReference type="ChEBI" id="CHEBI:87373"/>
    </reaction>
    <physiologicalReaction direction="left-to-right" evidence="26">
        <dbReference type="Rhea" id="RHEA:54841"/>
    </physiologicalReaction>
</comment>
<evidence type="ECO:0000256" key="8">
    <source>
        <dbReference type="ARBA" id="ARBA00022827"/>
    </source>
</evidence>
<evidence type="ECO:0000256" key="22">
    <source>
        <dbReference type="ARBA" id="ARBA00048459"/>
    </source>
</evidence>
<dbReference type="FunFam" id="3.50.50.60:FF:000409">
    <property type="entry name" value="Dimethylaniline monooxygenase [N-oxide-forming]"/>
    <property type="match status" value="1"/>
</dbReference>
<evidence type="ECO:0000256" key="16">
    <source>
        <dbReference type="ARBA" id="ARBA00045722"/>
    </source>
</evidence>
<evidence type="ECO:0000313" key="31">
    <source>
        <dbReference type="RefSeq" id="XP_030061554.1"/>
    </source>
</evidence>
<keyword evidence="8 27" id="KW-0274">FAD</keyword>
<dbReference type="RefSeq" id="XP_030061553.1">
    <property type="nucleotide sequence ID" value="XM_030205693.1"/>
</dbReference>
<dbReference type="RefSeq" id="XP_030061557.1">
    <property type="nucleotide sequence ID" value="XM_030205697.1"/>
</dbReference>
<dbReference type="RefSeq" id="XP_030061556.1">
    <property type="nucleotide sequence ID" value="XM_030205696.1"/>
</dbReference>
<evidence type="ECO:0000256" key="17">
    <source>
        <dbReference type="ARBA" id="ARBA00047426"/>
    </source>
</evidence>
<evidence type="ECO:0000256" key="23">
    <source>
        <dbReference type="ARBA" id="ARBA00048989"/>
    </source>
</evidence>
<comment type="function">
    <text evidence="16">Acts as a Baeyer-Villiger monooxygenase on a broad range of substrates. Catalyzes the insertion of an oxygen atom into a carbon-carbon bond adjacent to a carbonyl, which converts ketones to esters. Active on diverse carbonyl compounds, whereas soft nucleophiles are mostly non- or poorly reactive. In contrast with other forms of FMO it is non- or poorly active on 'classical' substrates such as drugs, pesticides, and dietary components containing soft nucleophilic heteroatoms. Able to oxidize drug molecules bearing a carbonyl group on an aliphatic chain, such as nabumetone and pentoxifylline. Also, in the absence of substrates, shows slow but yet significant NADPH oxidase activity. Acts as a positive modulator of cholesterol biosynthesis as well as glucose homeostasis, promoting metabolic aging via pleiotropic effects.</text>
</comment>
<dbReference type="Gene3D" id="3.50.50.60">
    <property type="entry name" value="FAD/NAD(P)-binding domain"/>
    <property type="match status" value="2"/>
</dbReference>
<evidence type="ECO:0000313" key="32">
    <source>
        <dbReference type="RefSeq" id="XP_030061555.1"/>
    </source>
</evidence>
<comment type="catalytic activity">
    <reaction evidence="21">
        <text>hexan-3-one + NADPH + O2 + H(+) = ethyl butanoate + NADP(+) + H2O</text>
        <dbReference type="Rhea" id="RHEA:54844"/>
        <dbReference type="ChEBI" id="CHEBI:15377"/>
        <dbReference type="ChEBI" id="CHEBI:15378"/>
        <dbReference type="ChEBI" id="CHEBI:15379"/>
        <dbReference type="ChEBI" id="CHEBI:57783"/>
        <dbReference type="ChEBI" id="CHEBI:58349"/>
        <dbReference type="ChEBI" id="CHEBI:88764"/>
        <dbReference type="ChEBI" id="CHEBI:89891"/>
    </reaction>
    <physiologicalReaction direction="left-to-right" evidence="21">
        <dbReference type="Rhea" id="RHEA:54845"/>
    </physiologicalReaction>
</comment>
<keyword evidence="15 27" id="KW-0472">Membrane</keyword>
<evidence type="ECO:0000256" key="3">
    <source>
        <dbReference type="ARBA" id="ARBA00009183"/>
    </source>
</evidence>
<dbReference type="GO" id="GO:0050661">
    <property type="term" value="F:NADP binding"/>
    <property type="evidence" value="ECO:0007669"/>
    <property type="project" value="InterPro"/>
</dbReference>
<evidence type="ECO:0000313" key="34">
    <source>
        <dbReference type="RefSeq" id="XP_030061557.1"/>
    </source>
</evidence>
<comment type="catalytic activity">
    <reaction evidence="22">
        <text>octan-3-one + NADPH + O2 + H(+) = ethyl hexanoate + NADP(+) + H2O</text>
        <dbReference type="Rhea" id="RHEA:54856"/>
        <dbReference type="ChEBI" id="CHEBI:15377"/>
        <dbReference type="ChEBI" id="CHEBI:15378"/>
        <dbReference type="ChEBI" id="CHEBI:15379"/>
        <dbReference type="ChEBI" id="CHEBI:57783"/>
        <dbReference type="ChEBI" id="CHEBI:58349"/>
        <dbReference type="ChEBI" id="CHEBI:80946"/>
        <dbReference type="ChEBI" id="CHEBI:86055"/>
    </reaction>
    <physiologicalReaction direction="left-to-right" evidence="22">
        <dbReference type="Rhea" id="RHEA:54857"/>
    </physiologicalReaction>
</comment>
<evidence type="ECO:0000313" key="36">
    <source>
        <dbReference type="RefSeq" id="XP_030061559.1"/>
    </source>
</evidence>
<keyword evidence="7" id="KW-0812">Transmembrane</keyword>
<evidence type="ECO:0000256" key="28">
    <source>
        <dbReference type="RuleBase" id="RU361177"/>
    </source>
</evidence>
<keyword evidence="14" id="KW-0443">Lipid metabolism</keyword>
<dbReference type="OrthoDB" id="66881at2759"/>
<evidence type="ECO:0000256" key="2">
    <source>
        <dbReference type="ARBA" id="ARBA00004524"/>
    </source>
</evidence>
<dbReference type="EC" id="1.-.-.-" evidence="28"/>
<dbReference type="SUPFAM" id="SSF51905">
    <property type="entry name" value="FAD/NAD(P)-binding domain"/>
    <property type="match status" value="2"/>
</dbReference>
<dbReference type="RefSeq" id="XP_030061559.1">
    <property type="nucleotide sequence ID" value="XM_030205699.1"/>
</dbReference>
<dbReference type="PANTHER" id="PTHR23023">
    <property type="entry name" value="DIMETHYLANILINE MONOOXYGENASE"/>
    <property type="match status" value="1"/>
</dbReference>
<keyword evidence="12 27" id="KW-0560">Oxidoreductase</keyword>
<dbReference type="RefSeq" id="XP_030061554.1">
    <property type="nucleotide sequence ID" value="XM_030205694.1"/>
</dbReference>
<evidence type="ECO:0000256" key="21">
    <source>
        <dbReference type="ARBA" id="ARBA00047977"/>
    </source>
</evidence>
<comment type="catalytic activity">
    <reaction evidence="20">
        <text>NADPH + O2 + H(+) = H2O2 + NADP(+)</text>
        <dbReference type="Rhea" id="RHEA:11260"/>
        <dbReference type="ChEBI" id="CHEBI:15378"/>
        <dbReference type="ChEBI" id="CHEBI:15379"/>
        <dbReference type="ChEBI" id="CHEBI:16240"/>
        <dbReference type="ChEBI" id="CHEBI:57783"/>
        <dbReference type="ChEBI" id="CHEBI:58349"/>
        <dbReference type="EC" id="1.6.3.1"/>
    </reaction>
    <physiologicalReaction direction="left-to-right" evidence="20">
        <dbReference type="Rhea" id="RHEA:11261"/>
    </physiologicalReaction>
</comment>
<comment type="similarity">
    <text evidence="3 27 28">Belongs to the FMO family.</text>
</comment>
<comment type="catalytic activity">
    <reaction evidence="18">
        <text>heptan-2-one + NADPH + O2 + H(+) = pentyl acetate + NADP(+) + H2O</text>
        <dbReference type="Rhea" id="RHEA:54836"/>
        <dbReference type="ChEBI" id="CHEBI:5672"/>
        <dbReference type="ChEBI" id="CHEBI:15377"/>
        <dbReference type="ChEBI" id="CHEBI:15378"/>
        <dbReference type="ChEBI" id="CHEBI:15379"/>
        <dbReference type="ChEBI" id="CHEBI:57783"/>
        <dbReference type="ChEBI" id="CHEBI:58349"/>
        <dbReference type="ChEBI" id="CHEBI:87362"/>
    </reaction>
    <physiologicalReaction direction="left-to-right" evidence="18">
        <dbReference type="Rhea" id="RHEA:54837"/>
    </physiologicalReaction>
</comment>
<comment type="cofactor">
    <cofactor evidence="1 27 28">
        <name>FAD</name>
        <dbReference type="ChEBI" id="CHEBI:57692"/>
    </cofactor>
</comment>
<dbReference type="RefSeq" id="XP_030061558.1">
    <property type="nucleotide sequence ID" value="XM_030205698.1"/>
</dbReference>
<dbReference type="AlphaFoldDB" id="A0A6P7Y961"/>
<reference evidence="30 31" key="1">
    <citation type="submission" date="2025-04" db="UniProtKB">
        <authorList>
            <consortium name="RefSeq"/>
        </authorList>
    </citation>
    <scope>IDENTIFICATION</scope>
</reference>
<comment type="subcellular location">
    <subcellularLocation>
        <location evidence="27">Endoplasmic reticulum membrane</location>
    </subcellularLocation>
    <subcellularLocation>
        <location evidence="2">Microsome membrane</location>
    </subcellularLocation>
</comment>
<organism evidence="29 30">
    <name type="scientific">Microcaecilia unicolor</name>
    <dbReference type="NCBI Taxonomy" id="1415580"/>
    <lineage>
        <taxon>Eukaryota</taxon>
        <taxon>Metazoa</taxon>
        <taxon>Chordata</taxon>
        <taxon>Craniata</taxon>
        <taxon>Vertebrata</taxon>
        <taxon>Euteleostomi</taxon>
        <taxon>Amphibia</taxon>
        <taxon>Gymnophiona</taxon>
        <taxon>Siphonopidae</taxon>
        <taxon>Microcaecilia</taxon>
    </lineage>
</organism>
<evidence type="ECO:0000256" key="13">
    <source>
        <dbReference type="ARBA" id="ARBA00023033"/>
    </source>
</evidence>
<keyword evidence="5" id="KW-0597">Phosphoprotein</keyword>
<evidence type="ECO:0000256" key="18">
    <source>
        <dbReference type="ARBA" id="ARBA00047574"/>
    </source>
</evidence>
<comment type="catalytic activity">
    <reaction evidence="17">
        <text>hexan-3-one + NADPH + O2 + H(+) = propyl propanoate + NADP(+) + H2O</text>
        <dbReference type="Rhea" id="RHEA:54848"/>
        <dbReference type="ChEBI" id="CHEBI:15377"/>
        <dbReference type="ChEBI" id="CHEBI:15378"/>
        <dbReference type="ChEBI" id="CHEBI:15379"/>
        <dbReference type="ChEBI" id="CHEBI:57783"/>
        <dbReference type="ChEBI" id="CHEBI:58349"/>
        <dbReference type="ChEBI" id="CHEBI:89828"/>
        <dbReference type="ChEBI" id="CHEBI:89891"/>
    </reaction>
    <physiologicalReaction direction="left-to-right" evidence="17">
        <dbReference type="Rhea" id="RHEA:54849"/>
    </physiologicalReaction>
</comment>
<evidence type="ECO:0000256" key="6">
    <source>
        <dbReference type="ARBA" id="ARBA00022630"/>
    </source>
</evidence>
<dbReference type="GO" id="GO:0005789">
    <property type="term" value="C:endoplasmic reticulum membrane"/>
    <property type="evidence" value="ECO:0007669"/>
    <property type="project" value="UniProtKB-SubCell"/>
</dbReference>
<evidence type="ECO:0000313" key="30">
    <source>
        <dbReference type="RefSeq" id="XP_030061553.1"/>
    </source>
</evidence>
<evidence type="ECO:0000256" key="24">
    <source>
        <dbReference type="ARBA" id="ARBA00048990"/>
    </source>
</evidence>
<keyword evidence="6 27" id="KW-0285">Flavoprotein</keyword>
<dbReference type="Proteomes" id="UP000515156">
    <property type="component" value="Chromosome 6"/>
</dbReference>
<gene>
    <name evidence="30 31 32 33 34 35 36 37" type="primary">LOC115471837</name>
</gene>
<comment type="catalytic activity">
    <reaction evidence="24">
        <text>heptan-4-one + NADPH + O2 + H(+) = propyl butanoate + NADP(+) + H2O</text>
        <dbReference type="Rhea" id="RHEA:54852"/>
        <dbReference type="ChEBI" id="CHEBI:15377"/>
        <dbReference type="ChEBI" id="CHEBI:15378"/>
        <dbReference type="ChEBI" id="CHEBI:15379"/>
        <dbReference type="ChEBI" id="CHEBI:57783"/>
        <dbReference type="ChEBI" id="CHEBI:58349"/>
        <dbReference type="ChEBI" id="CHEBI:89484"/>
        <dbReference type="ChEBI" id="CHEBI:89719"/>
    </reaction>
    <physiologicalReaction direction="left-to-right" evidence="24">
        <dbReference type="Rhea" id="RHEA:54853"/>
    </physiologicalReaction>
</comment>
<dbReference type="GO" id="GO:0004499">
    <property type="term" value="F:N,N-dimethylaniline monooxygenase activity"/>
    <property type="evidence" value="ECO:0007669"/>
    <property type="project" value="UniProtKB-UniRule"/>
</dbReference>
<evidence type="ECO:0000313" key="29">
    <source>
        <dbReference type="Proteomes" id="UP000515156"/>
    </source>
</evidence>
<dbReference type="KEGG" id="muo:115471837"/>
<dbReference type="GO" id="GO:0006629">
    <property type="term" value="P:lipid metabolic process"/>
    <property type="evidence" value="ECO:0007669"/>
    <property type="project" value="UniProtKB-KW"/>
</dbReference>
<evidence type="ECO:0000256" key="11">
    <source>
        <dbReference type="ARBA" id="ARBA00022989"/>
    </source>
</evidence>
<dbReference type="GeneID" id="115471837"/>
<evidence type="ECO:0000256" key="25">
    <source>
        <dbReference type="ARBA" id="ARBA00049443"/>
    </source>
</evidence>
<dbReference type="RefSeq" id="XP_030061560.1">
    <property type="nucleotide sequence ID" value="XM_030205700.1"/>
</dbReference>
<dbReference type="PIRSF" id="PIRSF000332">
    <property type="entry name" value="FMO"/>
    <property type="match status" value="1"/>
</dbReference>
<protein>
    <recommendedName>
        <fullName evidence="28">Flavin-containing monooxygenase</fullName>
        <ecNumber evidence="28">1.-.-.-</ecNumber>
    </recommendedName>
</protein>
<comment type="catalytic activity">
    <reaction evidence="25">
        <text>N,N-dimethylaniline + NADPH + O2 + H(+) = N,N-dimethylaniline N-oxide + NADP(+) + H2O</text>
        <dbReference type="Rhea" id="RHEA:24468"/>
        <dbReference type="ChEBI" id="CHEBI:15377"/>
        <dbReference type="ChEBI" id="CHEBI:15378"/>
        <dbReference type="ChEBI" id="CHEBI:15379"/>
        <dbReference type="ChEBI" id="CHEBI:16269"/>
        <dbReference type="ChEBI" id="CHEBI:17735"/>
        <dbReference type="ChEBI" id="CHEBI:57783"/>
        <dbReference type="ChEBI" id="CHEBI:58349"/>
        <dbReference type="EC" id="1.14.13.8"/>
    </reaction>
    <physiologicalReaction direction="left-to-right" evidence="25">
        <dbReference type="Rhea" id="RHEA:24469"/>
    </physiologicalReaction>
</comment>
<evidence type="ECO:0000313" key="35">
    <source>
        <dbReference type="RefSeq" id="XP_030061558.1"/>
    </source>
</evidence>
<comment type="catalytic activity">
    <reaction evidence="23">
        <text>(2E)-geranial + NADPH + O2 + H(+) = (1E)-2,6-dimethylhepta-1,5-dien-1-yl formate + NADP(+) + H2O</text>
        <dbReference type="Rhea" id="RHEA:54860"/>
        <dbReference type="ChEBI" id="CHEBI:15377"/>
        <dbReference type="ChEBI" id="CHEBI:15378"/>
        <dbReference type="ChEBI" id="CHEBI:15379"/>
        <dbReference type="ChEBI" id="CHEBI:16980"/>
        <dbReference type="ChEBI" id="CHEBI:57783"/>
        <dbReference type="ChEBI" id="CHEBI:58349"/>
        <dbReference type="ChEBI" id="CHEBI:138375"/>
    </reaction>
    <physiologicalReaction direction="left-to-right" evidence="23">
        <dbReference type="Rhea" id="RHEA:54861"/>
    </physiologicalReaction>
</comment>
<dbReference type="RefSeq" id="XP_030061555.1">
    <property type="nucleotide sequence ID" value="XM_030205695.1"/>
</dbReference>
<evidence type="ECO:0000256" key="19">
    <source>
        <dbReference type="ARBA" id="ARBA00047855"/>
    </source>
</evidence>
<evidence type="ECO:0000256" key="7">
    <source>
        <dbReference type="ARBA" id="ARBA00022692"/>
    </source>
</evidence>
<sequence length="538" mass="61018">MKTMAKKIAVIGGGSSGLTAIKCCLDEGLEPTCFERTDDIGGLWRFNENPDDGRASIYKSVIINTSKEMMCFSDFPIPDDYPNYMHNAKIMDYFRMYAKHFDLLKHIQFKTSVCSIKKRPDFSSSSQWDVITEKDGKQESAIFDGILVCSGHHTFPHLPLHTFPGIDKFKGRYYHSRDYKHPFEFEGKRIIVIGIGNSGGDLAVELSAFAKQVFLSTRRGAWIVNRVSDEGFPLDVVLFSRFKQLIKQLLPVSMLNSWAENKMNARFNHDNYGLKPCHRIISQHPTINDDLPNRIIAGKILIKPNVKMFTETAAVFEDGTMEENIDAVFFATGYSFSFPFFDDPSLTVHNNKIPLYKFVFPADLEKVTVAFIGLIQPVGAIMPISELQSRWAARVLKGVIKLPSMCDMKADIAMTKEEMEKRYVESPRHTIQVDYIQYMDELAMQIGAKPNLLPLLVKDPKLAKEVFFGPCTPYQYRLNGPGVWKGARQALLTQRDRIIKPTRTRVVDKNMMDHSSSMPLLLKAAAVLLVLAAVFLHF</sequence>
<evidence type="ECO:0000256" key="12">
    <source>
        <dbReference type="ARBA" id="ARBA00023002"/>
    </source>
</evidence>
<evidence type="ECO:0000256" key="26">
    <source>
        <dbReference type="ARBA" id="ARBA00049475"/>
    </source>
</evidence>
<dbReference type="InterPro" id="IPR020946">
    <property type="entry name" value="Flavin_mOase-like"/>
</dbReference>
<comment type="catalytic activity">
    <reaction evidence="19">
        <text>sulcatone + NADPH + O2 + H(+) = 4-methylpent-3-en-1-yl acetate + NADP(+) + H2O</text>
        <dbReference type="Rhea" id="RHEA:54864"/>
        <dbReference type="ChEBI" id="CHEBI:15377"/>
        <dbReference type="ChEBI" id="CHEBI:15378"/>
        <dbReference type="ChEBI" id="CHEBI:15379"/>
        <dbReference type="ChEBI" id="CHEBI:16310"/>
        <dbReference type="ChEBI" id="CHEBI:57783"/>
        <dbReference type="ChEBI" id="CHEBI:58349"/>
        <dbReference type="ChEBI" id="CHEBI:138373"/>
    </reaction>
    <physiologicalReaction direction="left-to-right" evidence="19">
        <dbReference type="Rhea" id="RHEA:54865"/>
    </physiologicalReaction>
</comment>
<keyword evidence="13 27" id="KW-0503">Monooxygenase</keyword>
<dbReference type="FunFam" id="3.50.50.60:FF:000073">
    <property type="entry name" value="Dimethylaniline monooxygenase [N-oxide-forming]"/>
    <property type="match status" value="1"/>
</dbReference>
<keyword evidence="4" id="KW-0488">Methylation</keyword>
<dbReference type="FunFam" id="3.50.50.60:FF:000042">
    <property type="entry name" value="Dimethylaniline monooxygenase [N-oxide-forming]"/>
    <property type="match status" value="1"/>
</dbReference>
<accession>A0A6P7Y961</accession>
<dbReference type="InterPro" id="IPR000960">
    <property type="entry name" value="Flavin_mOase"/>
</dbReference>
<keyword evidence="9" id="KW-0492">Microsome</keyword>